<dbReference type="InterPro" id="IPR013087">
    <property type="entry name" value="Znf_C2H2_type"/>
</dbReference>
<feature type="region of interest" description="Disordered" evidence="7">
    <location>
        <begin position="152"/>
        <end position="184"/>
    </location>
</feature>
<evidence type="ECO:0000256" key="1">
    <source>
        <dbReference type="ARBA" id="ARBA00022723"/>
    </source>
</evidence>
<gene>
    <name evidence="9" type="ORF">CVLEPA_LOCUS27181</name>
</gene>
<feature type="domain" description="C2H2-type" evidence="8">
    <location>
        <begin position="220"/>
        <end position="247"/>
    </location>
</feature>
<comment type="caution">
    <text evidence="9">The sequence shown here is derived from an EMBL/GenBank/DDBJ whole genome shotgun (WGS) entry which is preliminary data.</text>
</comment>
<dbReference type="SMART" id="SM00355">
    <property type="entry name" value="ZnF_C2H2"/>
    <property type="match status" value="6"/>
</dbReference>
<feature type="domain" description="C2H2-type" evidence="8">
    <location>
        <begin position="303"/>
        <end position="326"/>
    </location>
</feature>
<evidence type="ECO:0000256" key="6">
    <source>
        <dbReference type="PROSITE-ProRule" id="PRU00042"/>
    </source>
</evidence>
<keyword evidence="5" id="KW-0539">Nucleus</keyword>
<feature type="domain" description="C2H2-type" evidence="8">
    <location>
        <begin position="33"/>
        <end position="61"/>
    </location>
</feature>
<keyword evidence="3 6" id="KW-0863">Zinc-finger</keyword>
<dbReference type="Pfam" id="PF00096">
    <property type="entry name" value="zf-C2H2"/>
    <property type="match status" value="4"/>
</dbReference>
<dbReference type="InterPro" id="IPR050527">
    <property type="entry name" value="Snail/Krueppel_Znf"/>
</dbReference>
<dbReference type="PANTHER" id="PTHR24388:SF104">
    <property type="entry name" value="AT-RICH BINDING PROTEIN-RELATED"/>
    <property type="match status" value="1"/>
</dbReference>
<feature type="domain" description="C2H2-type" evidence="8">
    <location>
        <begin position="6"/>
        <end position="33"/>
    </location>
</feature>
<dbReference type="PANTHER" id="PTHR24388">
    <property type="entry name" value="ZINC FINGER PROTEIN"/>
    <property type="match status" value="1"/>
</dbReference>
<dbReference type="InterPro" id="IPR036236">
    <property type="entry name" value="Znf_C2H2_sf"/>
</dbReference>
<accession>A0ABP0GQ58</accession>
<dbReference type="PROSITE" id="PS00028">
    <property type="entry name" value="ZINC_FINGER_C2H2_1"/>
    <property type="match status" value="6"/>
</dbReference>
<feature type="region of interest" description="Disordered" evidence="7">
    <location>
        <begin position="72"/>
        <end position="108"/>
    </location>
</feature>
<keyword evidence="4" id="KW-0862">Zinc</keyword>
<evidence type="ECO:0000256" key="5">
    <source>
        <dbReference type="ARBA" id="ARBA00023242"/>
    </source>
</evidence>
<evidence type="ECO:0000259" key="8">
    <source>
        <dbReference type="PROSITE" id="PS50157"/>
    </source>
</evidence>
<feature type="compositionally biased region" description="Basic and acidic residues" evidence="7">
    <location>
        <begin position="174"/>
        <end position="184"/>
    </location>
</feature>
<evidence type="ECO:0000313" key="10">
    <source>
        <dbReference type="Proteomes" id="UP001642483"/>
    </source>
</evidence>
<sequence length="388" mass="44795">MSSVTYQCNVCDKQYATFCKLTRHRNTHKSIRFVCKLCDSSYKRKDYYQKHYRNKHAGNQLGIEDAFVKIEPAPGPTLRSSQNPEASDERGIHSQQPGTSHTNQGSEDHRNIAGDIRFLCELCDSSFSGKDSYQLYYRKKYTGNQLRIEDAFVKNDSTPPPEQATTRRSQSNATDREGSNDRNEIYEADVVELERKIGNCKQHQHESAFIKNENYSQKKQICVICKETFSTATSLDCHMKAHISKKSVSNGQVSFMLSPKLQELTSTTKGNNYHQMSLFRKPFHFDWKSHNPILNVLQNEHLVSCKICKKSFSSESSLFTHMRMHAIYTYSCPLCERKFIDKDQLEVHMLRHEGKRLFSCSICNMSCIRKEEVKQHLACHASDNLENV</sequence>
<protein>
    <recommendedName>
        <fullName evidence="8">C2H2-type domain-containing protein</fullName>
    </recommendedName>
</protein>
<feature type="compositionally biased region" description="Polar residues" evidence="7">
    <location>
        <begin position="163"/>
        <end position="173"/>
    </location>
</feature>
<dbReference type="Gene3D" id="3.30.160.60">
    <property type="entry name" value="Classic Zinc Finger"/>
    <property type="match status" value="3"/>
</dbReference>
<reference evidence="9 10" key="1">
    <citation type="submission" date="2024-02" db="EMBL/GenBank/DDBJ databases">
        <authorList>
            <person name="Daric V."/>
            <person name="Darras S."/>
        </authorList>
    </citation>
    <scope>NUCLEOTIDE SEQUENCE [LARGE SCALE GENOMIC DNA]</scope>
</reference>
<dbReference type="Pfam" id="PF13912">
    <property type="entry name" value="zf-C2H2_6"/>
    <property type="match status" value="1"/>
</dbReference>
<evidence type="ECO:0000256" key="2">
    <source>
        <dbReference type="ARBA" id="ARBA00022737"/>
    </source>
</evidence>
<proteinExistence type="predicted"/>
<keyword evidence="2" id="KW-0677">Repeat</keyword>
<dbReference type="SUPFAM" id="SSF57667">
    <property type="entry name" value="beta-beta-alpha zinc fingers"/>
    <property type="match status" value="3"/>
</dbReference>
<name>A0ABP0GQ58_CLALP</name>
<dbReference type="Proteomes" id="UP001642483">
    <property type="component" value="Unassembled WGS sequence"/>
</dbReference>
<evidence type="ECO:0000313" key="9">
    <source>
        <dbReference type="EMBL" id="CAK8693893.1"/>
    </source>
</evidence>
<evidence type="ECO:0000256" key="4">
    <source>
        <dbReference type="ARBA" id="ARBA00022833"/>
    </source>
</evidence>
<keyword evidence="1" id="KW-0479">Metal-binding</keyword>
<dbReference type="EMBL" id="CAWYQH010000141">
    <property type="protein sequence ID" value="CAK8693893.1"/>
    <property type="molecule type" value="Genomic_DNA"/>
</dbReference>
<keyword evidence="10" id="KW-1185">Reference proteome</keyword>
<feature type="domain" description="C2H2-type" evidence="8">
    <location>
        <begin position="330"/>
        <end position="357"/>
    </location>
</feature>
<evidence type="ECO:0000256" key="3">
    <source>
        <dbReference type="ARBA" id="ARBA00022771"/>
    </source>
</evidence>
<evidence type="ECO:0000256" key="7">
    <source>
        <dbReference type="SAM" id="MobiDB-lite"/>
    </source>
</evidence>
<feature type="compositionally biased region" description="Polar residues" evidence="7">
    <location>
        <begin position="93"/>
        <end position="105"/>
    </location>
</feature>
<dbReference type="PROSITE" id="PS50157">
    <property type="entry name" value="ZINC_FINGER_C2H2_2"/>
    <property type="match status" value="5"/>
</dbReference>
<organism evidence="9 10">
    <name type="scientific">Clavelina lepadiformis</name>
    <name type="common">Light-bulb sea squirt</name>
    <name type="synonym">Ascidia lepadiformis</name>
    <dbReference type="NCBI Taxonomy" id="159417"/>
    <lineage>
        <taxon>Eukaryota</taxon>
        <taxon>Metazoa</taxon>
        <taxon>Chordata</taxon>
        <taxon>Tunicata</taxon>
        <taxon>Ascidiacea</taxon>
        <taxon>Aplousobranchia</taxon>
        <taxon>Clavelinidae</taxon>
        <taxon>Clavelina</taxon>
    </lineage>
</organism>